<dbReference type="EMBL" id="MG011535">
    <property type="protein sequence ID" value="QCQ81970.1"/>
    <property type="molecule type" value="Genomic_DNA"/>
</dbReference>
<organism evidence="2">
    <name type="scientific">Ammopiptanthus mongolicus</name>
    <name type="common">Piptanthus mongolicus</name>
    <dbReference type="NCBI Taxonomy" id="126911"/>
    <lineage>
        <taxon>Eukaryota</taxon>
        <taxon>Viridiplantae</taxon>
        <taxon>Streptophyta</taxon>
        <taxon>Embryophyta</taxon>
        <taxon>Tracheophyta</taxon>
        <taxon>Spermatophyta</taxon>
        <taxon>Magnoliopsida</taxon>
        <taxon>eudicotyledons</taxon>
        <taxon>Gunneridae</taxon>
        <taxon>Pentapetalae</taxon>
        <taxon>rosids</taxon>
        <taxon>fabids</taxon>
        <taxon>Fabales</taxon>
        <taxon>Fabaceae</taxon>
        <taxon>Papilionoideae</taxon>
        <taxon>50 kb inversion clade</taxon>
        <taxon>genistoids sensu lato</taxon>
        <taxon>core genistoids</taxon>
        <taxon>Sophoreae</taxon>
        <taxon>Ammopiptanthus</taxon>
    </lineage>
</organism>
<evidence type="ECO:0000313" key="2">
    <source>
        <dbReference type="EMBL" id="QCQ81970.1"/>
    </source>
</evidence>
<dbReference type="AlphaFoldDB" id="A0A4P8PFS9"/>
<gene>
    <name evidence="2" type="primary">orf164</name>
</gene>
<evidence type="ECO:0000256" key="1">
    <source>
        <dbReference type="SAM" id="MobiDB-lite"/>
    </source>
</evidence>
<name>A0A4P8PFS9_AMMMO</name>
<protein>
    <submittedName>
        <fullName evidence="2">Uncharacterized protein</fullName>
    </submittedName>
</protein>
<accession>A0A4P8PFS9</accession>
<keyword evidence="2" id="KW-0496">Mitochondrion</keyword>
<proteinExistence type="predicted"/>
<geneLocation type="mitochondrion" evidence="2"/>
<sequence length="125" mass="14010">MHRTTHGAVKRHNVFLFILRENGERRTEWRMEADRLERGLAGREVRFLPDSYLLDPLFPCSCNLKVHSPLALITNSGLHRLNYKSRKQTTGRTRAGVDAREGTGAEATGIGQRVGRLGNSLEKGG</sequence>
<feature type="region of interest" description="Disordered" evidence="1">
    <location>
        <begin position="86"/>
        <end position="125"/>
    </location>
</feature>
<reference evidence="2" key="1">
    <citation type="journal article" date="2019" name="Plant Syst. Evol.">
        <title>Analyses of mitochondrial genomes of the genus Ammopiptanthus provide new insights into the evolution of legume plants.</title>
        <authorList>
            <person name="Feng L."/>
            <person name="Li N."/>
            <person name="Yang W."/>
            <person name="Li Y."/>
            <person name="Wang C.-M."/>
            <person name="Tong S.-W."/>
            <person name="He J.-X."/>
        </authorList>
    </citation>
    <scope>NUCLEOTIDE SEQUENCE</scope>
</reference>